<dbReference type="InterPro" id="IPR002514">
    <property type="entry name" value="Transposase_8"/>
</dbReference>
<keyword evidence="3" id="KW-1185">Reference proteome</keyword>
<protein>
    <submittedName>
        <fullName evidence="2">Transposase</fullName>
    </submittedName>
</protein>
<organism evidence="2 3">
    <name type="scientific">Paenibacillus phytorum</name>
    <dbReference type="NCBI Taxonomy" id="2654977"/>
    <lineage>
        <taxon>Bacteria</taxon>
        <taxon>Bacillati</taxon>
        <taxon>Bacillota</taxon>
        <taxon>Bacilli</taxon>
        <taxon>Bacillales</taxon>
        <taxon>Paenibacillaceae</taxon>
        <taxon>Paenibacillus</taxon>
    </lineage>
</organism>
<accession>A0ABX1XWU8</accession>
<keyword evidence="1" id="KW-0175">Coiled coil</keyword>
<feature type="coiled-coil region" evidence="1">
    <location>
        <begin position="80"/>
        <end position="114"/>
    </location>
</feature>
<feature type="non-terminal residue" evidence="2">
    <location>
        <position position="1"/>
    </location>
</feature>
<dbReference type="Gene3D" id="1.10.10.60">
    <property type="entry name" value="Homeodomain-like"/>
    <property type="match status" value="1"/>
</dbReference>
<reference evidence="2 3" key="1">
    <citation type="submission" date="2019-10" db="EMBL/GenBank/DDBJ databases">
        <title>Description of Paenibacillus terrestris sp. nov.</title>
        <authorList>
            <person name="Carlier A."/>
            <person name="Qi S."/>
        </authorList>
    </citation>
    <scope>NUCLEOTIDE SEQUENCE [LARGE SCALE GENOMIC DNA]</scope>
    <source>
        <strain evidence="2 3">LMG 31458</strain>
    </source>
</reference>
<evidence type="ECO:0000256" key="1">
    <source>
        <dbReference type="SAM" id="Coils"/>
    </source>
</evidence>
<name>A0ABX1XWU8_9BACL</name>
<evidence type="ECO:0000313" key="2">
    <source>
        <dbReference type="EMBL" id="NOU72869.1"/>
    </source>
</evidence>
<dbReference type="SUPFAM" id="SSF46689">
    <property type="entry name" value="Homeodomain-like"/>
    <property type="match status" value="1"/>
</dbReference>
<dbReference type="InterPro" id="IPR009057">
    <property type="entry name" value="Homeodomain-like_sf"/>
</dbReference>
<evidence type="ECO:0000313" key="3">
    <source>
        <dbReference type="Proteomes" id="UP000616779"/>
    </source>
</evidence>
<dbReference type="EMBL" id="WHOA01000101">
    <property type="protein sequence ID" value="NOU72869.1"/>
    <property type="molecule type" value="Genomic_DNA"/>
</dbReference>
<gene>
    <name evidence="2" type="ORF">GC098_15800</name>
</gene>
<dbReference type="RefSeq" id="WP_216625301.1">
    <property type="nucleotide sequence ID" value="NZ_WHOA01000101.1"/>
</dbReference>
<proteinExistence type="predicted"/>
<dbReference type="Pfam" id="PF01527">
    <property type="entry name" value="HTH_Tnp_1"/>
    <property type="match status" value="1"/>
</dbReference>
<dbReference type="Proteomes" id="UP000616779">
    <property type="component" value="Unassembled WGS sequence"/>
</dbReference>
<sequence>TKNWCNHNETKMVSGVCTMGEQRQSYNKKFKEETVKYVQQNAKSLPEIAEELNINVGTLRNWVGQYRKFEDEPFVGSGNLRETERLMKEKDNHIKDLEEEIAILKKAMHFFSKDRK</sequence>
<comment type="caution">
    <text evidence="2">The sequence shown here is derived from an EMBL/GenBank/DDBJ whole genome shotgun (WGS) entry which is preliminary data.</text>
</comment>